<keyword evidence="3" id="KW-0862">Zinc</keyword>
<comment type="caution">
    <text evidence="6">The sequence shown here is derived from an EMBL/GenBank/DDBJ whole genome shotgun (WGS) entry which is preliminary data.</text>
</comment>
<dbReference type="PANTHER" id="PTHR47094:SF1">
    <property type="entry name" value="RING-TYPE E3 UBIQUITIN TRANSFERASE"/>
    <property type="match status" value="1"/>
</dbReference>
<protein>
    <recommendedName>
        <fullName evidence="5">RING-type domain-containing protein</fullName>
    </recommendedName>
</protein>
<organism evidence="6 7">
    <name type="scientific">Saponaria officinalis</name>
    <name type="common">Common soapwort</name>
    <name type="synonym">Lychnis saponaria</name>
    <dbReference type="NCBI Taxonomy" id="3572"/>
    <lineage>
        <taxon>Eukaryota</taxon>
        <taxon>Viridiplantae</taxon>
        <taxon>Streptophyta</taxon>
        <taxon>Embryophyta</taxon>
        <taxon>Tracheophyta</taxon>
        <taxon>Spermatophyta</taxon>
        <taxon>Magnoliopsida</taxon>
        <taxon>eudicotyledons</taxon>
        <taxon>Gunneridae</taxon>
        <taxon>Pentapetalae</taxon>
        <taxon>Caryophyllales</taxon>
        <taxon>Caryophyllaceae</taxon>
        <taxon>Caryophylleae</taxon>
        <taxon>Saponaria</taxon>
    </lineage>
</organism>
<dbReference type="Proteomes" id="UP001443914">
    <property type="component" value="Unassembled WGS sequence"/>
</dbReference>
<dbReference type="EMBL" id="JBDFQZ010000001">
    <property type="protein sequence ID" value="KAK9757191.1"/>
    <property type="molecule type" value="Genomic_DNA"/>
</dbReference>
<dbReference type="AlphaFoldDB" id="A0AAW1NA09"/>
<evidence type="ECO:0000259" key="5">
    <source>
        <dbReference type="PROSITE" id="PS50089"/>
    </source>
</evidence>
<dbReference type="PROSITE" id="PS50089">
    <property type="entry name" value="ZF_RING_2"/>
    <property type="match status" value="1"/>
</dbReference>
<dbReference type="GO" id="GO:0033768">
    <property type="term" value="C:SUMO-targeted ubiquitin ligase complex"/>
    <property type="evidence" value="ECO:0007669"/>
    <property type="project" value="TreeGrafter"/>
</dbReference>
<keyword evidence="1" id="KW-0479">Metal-binding</keyword>
<dbReference type="GO" id="GO:0006511">
    <property type="term" value="P:ubiquitin-dependent protein catabolic process"/>
    <property type="evidence" value="ECO:0007669"/>
    <property type="project" value="TreeGrafter"/>
</dbReference>
<evidence type="ECO:0000313" key="7">
    <source>
        <dbReference type="Proteomes" id="UP001443914"/>
    </source>
</evidence>
<dbReference type="GO" id="GO:0008270">
    <property type="term" value="F:zinc ion binding"/>
    <property type="evidence" value="ECO:0007669"/>
    <property type="project" value="UniProtKB-KW"/>
</dbReference>
<accession>A0AAW1NA09</accession>
<dbReference type="InterPro" id="IPR013083">
    <property type="entry name" value="Znf_RING/FYVE/PHD"/>
</dbReference>
<name>A0AAW1NA09_SAPOF</name>
<dbReference type="InterPro" id="IPR017907">
    <property type="entry name" value="Znf_RING_CS"/>
</dbReference>
<dbReference type="Gene3D" id="3.30.40.10">
    <property type="entry name" value="Zinc/RING finger domain, C3HC4 (zinc finger)"/>
    <property type="match status" value="1"/>
</dbReference>
<keyword evidence="7" id="KW-1185">Reference proteome</keyword>
<dbReference type="SUPFAM" id="SSF57850">
    <property type="entry name" value="RING/U-box"/>
    <property type="match status" value="1"/>
</dbReference>
<dbReference type="SMART" id="SM00184">
    <property type="entry name" value="RING"/>
    <property type="match status" value="1"/>
</dbReference>
<dbReference type="InterPro" id="IPR001841">
    <property type="entry name" value="Znf_RING"/>
</dbReference>
<dbReference type="GO" id="GO:0032183">
    <property type="term" value="F:SUMO binding"/>
    <property type="evidence" value="ECO:0007669"/>
    <property type="project" value="TreeGrafter"/>
</dbReference>
<dbReference type="Pfam" id="PF13923">
    <property type="entry name" value="zf-C3HC4_2"/>
    <property type="match status" value="1"/>
</dbReference>
<proteinExistence type="predicted"/>
<evidence type="ECO:0000256" key="3">
    <source>
        <dbReference type="ARBA" id="ARBA00022833"/>
    </source>
</evidence>
<feature type="domain" description="RING-type" evidence="5">
    <location>
        <begin position="181"/>
        <end position="219"/>
    </location>
</feature>
<reference evidence="6 7" key="1">
    <citation type="submission" date="2024-03" db="EMBL/GenBank/DDBJ databases">
        <title>WGS assembly of Saponaria officinalis var. Norfolk2.</title>
        <authorList>
            <person name="Jenkins J."/>
            <person name="Shu S."/>
            <person name="Grimwood J."/>
            <person name="Barry K."/>
            <person name="Goodstein D."/>
            <person name="Schmutz J."/>
            <person name="Leebens-Mack J."/>
            <person name="Osbourn A."/>
        </authorList>
    </citation>
    <scope>NUCLEOTIDE SEQUENCE [LARGE SCALE GENOMIC DNA]</scope>
    <source>
        <strain evidence="7">cv. Norfolk2</strain>
        <strain evidence="6">JIC</strain>
        <tissue evidence="6">Leaf</tissue>
    </source>
</reference>
<evidence type="ECO:0000256" key="4">
    <source>
        <dbReference type="PROSITE-ProRule" id="PRU00175"/>
    </source>
</evidence>
<sequence>MSTRVSRCVSQRGAGPSSQRKKIVLEVDLNVPPPDHFQFNDVGPSTNAPIVPEMRGCIQRHPPPPVTIDVDSIEDDDDVVLSSPRAFVEAKTNSRRTRSRNNVVDVESVEAANREAANVRNKRHRIPPNQPIINCESYVIPETNDLTVGVRGRNMAAQTRMFAAPPPPPPPPPPPEPVFSCPVCMSPLEEEMTTKCGHIFCKACIKKAIAVQGKCPTCRRKVTMRDTIRIFLPKTS</sequence>
<evidence type="ECO:0000256" key="2">
    <source>
        <dbReference type="ARBA" id="ARBA00022771"/>
    </source>
</evidence>
<gene>
    <name evidence="6" type="ORF">RND81_01G147100</name>
</gene>
<dbReference type="PANTHER" id="PTHR47094">
    <property type="entry name" value="ELFLESS, ISOFORM B"/>
    <property type="match status" value="1"/>
</dbReference>
<dbReference type="GO" id="GO:0061630">
    <property type="term" value="F:ubiquitin protein ligase activity"/>
    <property type="evidence" value="ECO:0007669"/>
    <property type="project" value="InterPro"/>
</dbReference>
<dbReference type="EMBL" id="JBDFQZ010000001">
    <property type="protein sequence ID" value="KAK9757194.1"/>
    <property type="molecule type" value="Genomic_DNA"/>
</dbReference>
<keyword evidence="2 4" id="KW-0863">Zinc-finger</keyword>
<evidence type="ECO:0000256" key="1">
    <source>
        <dbReference type="ARBA" id="ARBA00022723"/>
    </source>
</evidence>
<evidence type="ECO:0000313" key="6">
    <source>
        <dbReference type="EMBL" id="KAK9757191.1"/>
    </source>
</evidence>
<dbReference type="InterPro" id="IPR049627">
    <property type="entry name" value="SLX8"/>
</dbReference>
<dbReference type="PROSITE" id="PS00518">
    <property type="entry name" value="ZF_RING_1"/>
    <property type="match status" value="1"/>
</dbReference>
<dbReference type="GO" id="GO:0140082">
    <property type="term" value="F:SUMO-ubiquitin ligase activity"/>
    <property type="evidence" value="ECO:0007669"/>
    <property type="project" value="TreeGrafter"/>
</dbReference>